<dbReference type="Proteomes" id="UP000295455">
    <property type="component" value="Unassembled WGS sequence"/>
</dbReference>
<dbReference type="InterPro" id="IPR036873">
    <property type="entry name" value="Rhodanese-like_dom_sf"/>
</dbReference>
<dbReference type="SUPFAM" id="SSF52821">
    <property type="entry name" value="Rhodanese/Cell cycle control phosphatase"/>
    <property type="match status" value="1"/>
</dbReference>
<feature type="domain" description="Rhodanese" evidence="2">
    <location>
        <begin position="59"/>
        <end position="140"/>
    </location>
</feature>
<keyword evidence="4" id="KW-1185">Reference proteome</keyword>
<dbReference type="CDD" id="cd00158">
    <property type="entry name" value="RHOD"/>
    <property type="match status" value="1"/>
</dbReference>
<protein>
    <submittedName>
        <fullName evidence="3">Rhodanese-related sulfurtransferase</fullName>
    </submittedName>
</protein>
<keyword evidence="3" id="KW-0808">Transferase</keyword>
<dbReference type="InterPro" id="IPR001763">
    <property type="entry name" value="Rhodanese-like_dom"/>
</dbReference>
<dbReference type="OrthoDB" id="1201224at2"/>
<keyword evidence="1" id="KW-0812">Transmembrane</keyword>
<gene>
    <name evidence="3" type="ORF">EV196_102267</name>
</gene>
<dbReference type="SMART" id="SM00450">
    <property type="entry name" value="RHOD"/>
    <property type="match status" value="1"/>
</dbReference>
<dbReference type="RefSeq" id="WP_132215514.1">
    <property type="nucleotide sequence ID" value="NZ_OX156936.1"/>
</dbReference>
<dbReference type="Pfam" id="PF00581">
    <property type="entry name" value="Rhodanese"/>
    <property type="match status" value="1"/>
</dbReference>
<feature type="transmembrane region" description="Helical" evidence="1">
    <location>
        <begin position="12"/>
        <end position="28"/>
    </location>
</feature>
<comment type="caution">
    <text evidence="3">The sequence shown here is derived from an EMBL/GenBank/DDBJ whole genome shotgun (WGS) entry which is preliminary data.</text>
</comment>
<organism evidence="3 4">
    <name type="scientific">Mariniflexile fucanivorans</name>
    <dbReference type="NCBI Taxonomy" id="264023"/>
    <lineage>
        <taxon>Bacteria</taxon>
        <taxon>Pseudomonadati</taxon>
        <taxon>Bacteroidota</taxon>
        <taxon>Flavobacteriia</taxon>
        <taxon>Flavobacteriales</taxon>
        <taxon>Flavobacteriaceae</taxon>
        <taxon>Mariniflexile</taxon>
    </lineage>
</organism>
<reference evidence="3 4" key="1">
    <citation type="submission" date="2019-03" db="EMBL/GenBank/DDBJ databases">
        <title>Genomic Encyclopedia of Type Strains, Phase IV (KMG-IV): sequencing the most valuable type-strain genomes for metagenomic binning, comparative biology and taxonomic classification.</title>
        <authorList>
            <person name="Goeker M."/>
        </authorList>
    </citation>
    <scope>NUCLEOTIDE SEQUENCE [LARGE SCALE GENOMIC DNA]</scope>
    <source>
        <strain evidence="3 4">DSM 18792</strain>
    </source>
</reference>
<sequence length="203" mass="22771">MKELEKVKNISIASTLFILAVIIGLLTYKRPKNTFALNTKTALEKITSDSFFVPLVNVNNQNYKLIDVRSSYEFDKGHLDTAINISTPEILKEANLEIFKSLKKAGKTVVLYGNNPEEVNTTLLILYQLGYNNVKLLKAEISYLQNRLITKNSDIEKSEKDIAEFIKESTKNADSSSVIQIVTPPKKVITVKQKKKKTAEGGC</sequence>
<dbReference type="PROSITE" id="PS50206">
    <property type="entry name" value="RHODANESE_3"/>
    <property type="match status" value="1"/>
</dbReference>
<evidence type="ECO:0000259" key="2">
    <source>
        <dbReference type="PROSITE" id="PS50206"/>
    </source>
</evidence>
<dbReference type="Gene3D" id="3.40.250.10">
    <property type="entry name" value="Rhodanese-like domain"/>
    <property type="match status" value="1"/>
</dbReference>
<keyword evidence="1" id="KW-0472">Membrane</keyword>
<proteinExistence type="predicted"/>
<accession>A0A4V2QEE8</accession>
<keyword evidence="1" id="KW-1133">Transmembrane helix</keyword>
<dbReference type="AlphaFoldDB" id="A0A4V2QEE8"/>
<evidence type="ECO:0000256" key="1">
    <source>
        <dbReference type="SAM" id="Phobius"/>
    </source>
</evidence>
<name>A0A4V2QEE8_9FLAO</name>
<evidence type="ECO:0000313" key="4">
    <source>
        <dbReference type="Proteomes" id="UP000295455"/>
    </source>
</evidence>
<dbReference type="GO" id="GO:0016740">
    <property type="term" value="F:transferase activity"/>
    <property type="evidence" value="ECO:0007669"/>
    <property type="project" value="UniProtKB-KW"/>
</dbReference>
<evidence type="ECO:0000313" key="3">
    <source>
        <dbReference type="EMBL" id="TCL67707.1"/>
    </source>
</evidence>
<dbReference type="EMBL" id="SLUP01000002">
    <property type="protein sequence ID" value="TCL67707.1"/>
    <property type="molecule type" value="Genomic_DNA"/>
</dbReference>